<evidence type="ECO:0000256" key="3">
    <source>
        <dbReference type="ARBA" id="ARBA00022741"/>
    </source>
</evidence>
<dbReference type="PANTHER" id="PTHR47959">
    <property type="entry name" value="ATP-DEPENDENT RNA HELICASE RHLE-RELATED"/>
    <property type="match status" value="1"/>
</dbReference>
<feature type="compositionally biased region" description="Low complexity" evidence="11">
    <location>
        <begin position="1451"/>
        <end position="1470"/>
    </location>
</feature>
<keyword evidence="4" id="KW-0378">Hydrolase</keyword>
<evidence type="ECO:0000256" key="5">
    <source>
        <dbReference type="ARBA" id="ARBA00022806"/>
    </source>
</evidence>
<dbReference type="InterPro" id="IPR044742">
    <property type="entry name" value="DEAD/DEAH_RhlB"/>
</dbReference>
<dbReference type="Pfam" id="PF00098">
    <property type="entry name" value="zf-CCHC"/>
    <property type="match status" value="2"/>
</dbReference>
<dbReference type="PROSITE" id="PS51194">
    <property type="entry name" value="HELICASE_CTER"/>
    <property type="match status" value="2"/>
</dbReference>
<feature type="domain" description="Helicase ATP-binding" evidence="13">
    <location>
        <begin position="895"/>
        <end position="1074"/>
    </location>
</feature>
<feature type="compositionally biased region" description="Low complexity" evidence="11">
    <location>
        <begin position="544"/>
        <end position="559"/>
    </location>
</feature>
<dbReference type="GO" id="GO:0016787">
    <property type="term" value="F:hydrolase activity"/>
    <property type="evidence" value="ECO:0007669"/>
    <property type="project" value="UniProtKB-KW"/>
</dbReference>
<evidence type="ECO:0000313" key="16">
    <source>
        <dbReference type="Proteomes" id="UP000583929"/>
    </source>
</evidence>
<feature type="compositionally biased region" description="Low complexity" evidence="11">
    <location>
        <begin position="608"/>
        <end position="633"/>
    </location>
</feature>
<keyword evidence="10" id="KW-0863">Zinc-finger</keyword>
<keyword evidence="10" id="KW-0862">Zinc</keyword>
<dbReference type="InterPro" id="IPR001878">
    <property type="entry name" value="Znf_CCHC"/>
</dbReference>
<feature type="domain" description="CCHC-type" evidence="12">
    <location>
        <begin position="646"/>
        <end position="661"/>
    </location>
</feature>
<dbReference type="InterPro" id="IPR027417">
    <property type="entry name" value="P-loop_NTPase"/>
</dbReference>
<feature type="compositionally biased region" description="Low complexity" evidence="11">
    <location>
        <begin position="1478"/>
        <end position="1498"/>
    </location>
</feature>
<dbReference type="Pfam" id="PF08152">
    <property type="entry name" value="GUCT"/>
    <property type="match status" value="1"/>
</dbReference>
<feature type="domain" description="CCHC-type" evidence="12">
    <location>
        <begin position="1510"/>
        <end position="1525"/>
    </location>
</feature>
<dbReference type="Gene3D" id="3.40.50.300">
    <property type="entry name" value="P-loop containing nucleotide triphosphate hydrolases"/>
    <property type="match status" value="4"/>
</dbReference>
<dbReference type="GO" id="GO:0003724">
    <property type="term" value="F:RNA helicase activity"/>
    <property type="evidence" value="ECO:0007669"/>
    <property type="project" value="UniProtKB-EC"/>
</dbReference>
<dbReference type="Pfam" id="PF00270">
    <property type="entry name" value="DEAD"/>
    <property type="match status" value="2"/>
</dbReference>
<dbReference type="EC" id="3.6.4.13" evidence="2"/>
<dbReference type="FunFam" id="3.40.50.300:FF:001060">
    <property type="entry name" value="ATP-dependent RNA helicase RhlE"/>
    <property type="match status" value="2"/>
</dbReference>
<feature type="domain" description="Helicase C-terminal" evidence="14">
    <location>
        <begin position="358"/>
        <end position="511"/>
    </location>
</feature>
<evidence type="ECO:0000256" key="4">
    <source>
        <dbReference type="ARBA" id="ARBA00022801"/>
    </source>
</evidence>
<dbReference type="InterPro" id="IPR036875">
    <property type="entry name" value="Znf_CCHC_sf"/>
</dbReference>
<dbReference type="CDD" id="cd18787">
    <property type="entry name" value="SF2_C_DEAD"/>
    <property type="match status" value="2"/>
</dbReference>
<dbReference type="CDD" id="cd12938">
    <property type="entry name" value="GUCT_Hera"/>
    <property type="match status" value="1"/>
</dbReference>
<keyword evidence="5" id="KW-0347">Helicase</keyword>
<keyword evidence="3" id="KW-0547">Nucleotide-binding</keyword>
<comment type="similarity">
    <text evidence="1">Belongs to the DEAD box helicase family. DDX21/DDX50 subfamily.</text>
</comment>
<dbReference type="GO" id="GO:0006950">
    <property type="term" value="P:response to stress"/>
    <property type="evidence" value="ECO:0007669"/>
    <property type="project" value="UniProtKB-ARBA"/>
</dbReference>
<dbReference type="GO" id="GO:0005829">
    <property type="term" value="C:cytosol"/>
    <property type="evidence" value="ECO:0007669"/>
    <property type="project" value="TreeGrafter"/>
</dbReference>
<organism evidence="15 16">
    <name type="scientific">Cannabis sativa</name>
    <name type="common">Hemp</name>
    <name type="synonym">Marijuana</name>
    <dbReference type="NCBI Taxonomy" id="3483"/>
    <lineage>
        <taxon>Eukaryota</taxon>
        <taxon>Viridiplantae</taxon>
        <taxon>Streptophyta</taxon>
        <taxon>Embryophyta</taxon>
        <taxon>Tracheophyta</taxon>
        <taxon>Spermatophyta</taxon>
        <taxon>Magnoliopsida</taxon>
        <taxon>eudicotyledons</taxon>
        <taxon>Gunneridae</taxon>
        <taxon>Pentapetalae</taxon>
        <taxon>rosids</taxon>
        <taxon>fabids</taxon>
        <taxon>Rosales</taxon>
        <taxon>Cannabaceae</taxon>
        <taxon>Cannabis</taxon>
    </lineage>
</organism>
<dbReference type="InterPro" id="IPR001650">
    <property type="entry name" value="Helicase_C-like"/>
</dbReference>
<dbReference type="GO" id="GO:0005524">
    <property type="term" value="F:ATP binding"/>
    <property type="evidence" value="ECO:0007669"/>
    <property type="project" value="UniProtKB-KW"/>
</dbReference>
<evidence type="ECO:0000259" key="13">
    <source>
        <dbReference type="PROSITE" id="PS51192"/>
    </source>
</evidence>
<keyword evidence="8" id="KW-0809">Transit peptide</keyword>
<dbReference type="Pfam" id="PF00271">
    <property type="entry name" value="Helicase_C"/>
    <property type="match status" value="2"/>
</dbReference>
<evidence type="ECO:0000256" key="6">
    <source>
        <dbReference type="ARBA" id="ARBA00022840"/>
    </source>
</evidence>
<dbReference type="GO" id="GO:0008270">
    <property type="term" value="F:zinc ion binding"/>
    <property type="evidence" value="ECO:0007669"/>
    <property type="project" value="UniProtKB-KW"/>
</dbReference>
<feature type="compositionally biased region" description="Gly residues" evidence="11">
    <location>
        <begin position="560"/>
        <end position="580"/>
    </location>
</feature>
<feature type="compositionally biased region" description="Gly residues" evidence="11">
    <location>
        <begin position="524"/>
        <end position="537"/>
    </location>
</feature>
<reference evidence="15 16" key="1">
    <citation type="journal article" date="2020" name="bioRxiv">
        <title>Sequence and annotation of 42 cannabis genomes reveals extensive copy number variation in cannabinoid synthesis and pathogen resistance genes.</title>
        <authorList>
            <person name="Mckernan K.J."/>
            <person name="Helbert Y."/>
            <person name="Kane L.T."/>
            <person name="Ebling H."/>
            <person name="Zhang L."/>
            <person name="Liu B."/>
            <person name="Eaton Z."/>
            <person name="Mclaughlin S."/>
            <person name="Kingan S."/>
            <person name="Baybayan P."/>
            <person name="Concepcion G."/>
            <person name="Jordan M."/>
            <person name="Riva A."/>
            <person name="Barbazuk W."/>
            <person name="Harkins T."/>
        </authorList>
    </citation>
    <scope>NUCLEOTIDE SEQUENCE [LARGE SCALE GENOMIC DNA]</scope>
    <source>
        <strain evidence="16">cv. Jamaican Lion 4</strain>
        <tissue evidence="15">Leaf</tissue>
    </source>
</reference>
<comment type="catalytic activity">
    <reaction evidence="9">
        <text>ATP + H2O = ADP + phosphate + H(+)</text>
        <dbReference type="Rhea" id="RHEA:13065"/>
        <dbReference type="ChEBI" id="CHEBI:15377"/>
        <dbReference type="ChEBI" id="CHEBI:15378"/>
        <dbReference type="ChEBI" id="CHEBI:30616"/>
        <dbReference type="ChEBI" id="CHEBI:43474"/>
        <dbReference type="ChEBI" id="CHEBI:456216"/>
        <dbReference type="EC" id="3.6.4.13"/>
    </reaction>
</comment>
<dbReference type="InterPro" id="IPR012562">
    <property type="entry name" value="GUCT"/>
</dbReference>
<dbReference type="PROSITE" id="PS51192">
    <property type="entry name" value="HELICASE_ATP_BIND_1"/>
    <property type="match status" value="2"/>
</dbReference>
<accession>A0A7J6EMZ1</accession>
<keyword evidence="16" id="KW-1185">Reference proteome</keyword>
<name>A0A7J6EMZ1_CANSA</name>
<dbReference type="SUPFAM" id="SSF57756">
    <property type="entry name" value="Retrovirus zinc finger-like domains"/>
    <property type="match status" value="2"/>
</dbReference>
<evidence type="ECO:0000259" key="14">
    <source>
        <dbReference type="PROSITE" id="PS51194"/>
    </source>
</evidence>
<gene>
    <name evidence="15" type="ORF">G4B88_020623</name>
</gene>
<dbReference type="SMART" id="SM00490">
    <property type="entry name" value="HELICc"/>
    <property type="match status" value="2"/>
</dbReference>
<dbReference type="PROSITE" id="PS50158">
    <property type="entry name" value="ZF_CCHC"/>
    <property type="match status" value="2"/>
</dbReference>
<evidence type="ECO:0000256" key="1">
    <source>
        <dbReference type="ARBA" id="ARBA00006517"/>
    </source>
</evidence>
<dbReference type="InterPro" id="IPR059027">
    <property type="entry name" value="DD_DDX21-DDX50"/>
</dbReference>
<feature type="compositionally biased region" description="Polar residues" evidence="11">
    <location>
        <begin position="596"/>
        <end position="607"/>
    </location>
</feature>
<dbReference type="SUPFAM" id="SSF52540">
    <property type="entry name" value="P-loop containing nucleoside triphosphate hydrolases"/>
    <property type="match status" value="2"/>
</dbReference>
<dbReference type="InterPro" id="IPR011545">
    <property type="entry name" value="DEAD/DEAH_box_helicase_dom"/>
</dbReference>
<keyword evidence="10" id="KW-0479">Metal-binding</keyword>
<keyword evidence="7" id="KW-0694">RNA-binding</keyword>
<evidence type="ECO:0000256" key="10">
    <source>
        <dbReference type="PROSITE-ProRule" id="PRU00047"/>
    </source>
</evidence>
<dbReference type="SMART" id="SM00487">
    <property type="entry name" value="DEXDc"/>
    <property type="match status" value="2"/>
</dbReference>
<evidence type="ECO:0000256" key="8">
    <source>
        <dbReference type="ARBA" id="ARBA00022946"/>
    </source>
</evidence>
<dbReference type="FunFam" id="3.40.50.300:FF:000911">
    <property type="entry name" value="Nucleolar RNA helicase II"/>
    <property type="match status" value="1"/>
</dbReference>
<evidence type="ECO:0000256" key="9">
    <source>
        <dbReference type="ARBA" id="ARBA00047984"/>
    </source>
</evidence>
<feature type="compositionally biased region" description="Gly residues" evidence="11">
    <location>
        <begin position="1416"/>
        <end position="1434"/>
    </location>
</feature>
<dbReference type="Gene3D" id="4.10.60.10">
    <property type="entry name" value="Zinc finger, CCHC-type"/>
    <property type="match status" value="2"/>
</dbReference>
<dbReference type="PANTHER" id="PTHR47959:SF1">
    <property type="entry name" value="ATP-DEPENDENT RNA HELICASE DBPA"/>
    <property type="match status" value="1"/>
</dbReference>
<feature type="region of interest" description="Disordered" evidence="11">
    <location>
        <begin position="18"/>
        <end position="45"/>
    </location>
</feature>
<proteinExistence type="inferred from homology"/>
<evidence type="ECO:0000256" key="2">
    <source>
        <dbReference type="ARBA" id="ARBA00012552"/>
    </source>
</evidence>
<feature type="compositionally biased region" description="Basic and acidic residues" evidence="11">
    <location>
        <begin position="1519"/>
        <end position="1530"/>
    </location>
</feature>
<dbReference type="GO" id="GO:0003723">
    <property type="term" value="F:RNA binding"/>
    <property type="evidence" value="ECO:0007669"/>
    <property type="project" value="UniProtKB-KW"/>
</dbReference>
<dbReference type="CDD" id="cd00268">
    <property type="entry name" value="DEADc"/>
    <property type="match status" value="2"/>
</dbReference>
<sequence length="1530" mass="164586">MASITGVSFMYQSPSLEPYRRVSSCTTTTASAPPSSSSSSLPFSDKSHSNSVLRAYYNKGGSRLGLSLVASVIATPNSLLSEEAFKGLGDFDEESVDVSDYDEYDSEGEPGSVPVDGDELAVAKLGLPARLVEILERRGITNLFPIQRAVLVPALEGRDIIARAKTGTGKTLAFGIPIIKRLTEDDEEQRGSQRRSGRLPRVLVLAPTRELARQVEKEIKESATHLSTVCVYGGVPYSAQQNALSRGVDVVVGTPGRIIDLINGKSLKLGEVQFMVLDEADQMLAVGFEEDVELILEQLPAQRQSMLFSATMPGWVKKLARKHLDNPLTIDLVGDKEEKLAEGIKLYAVSANASSKQPILGHLINVYANGGKTIVFTRTKRDASEVSMLLSNNIASEALHGGISQYQRERTLSAFRQGRFNVLVATDVAARGLDVPNVDLVIHYELPNDPEIFVHRSGRTGRAGKEGSAILMFTGNQRRTVMSFERDVGCKFEFVTPPTKDEIAESLESLSSIDRAVASFSSGRGEGNSYGARGGGFRTSRSWGGSDNNDYSSRSSGRSSGRGSGGRGRGRSYGGRGGGARSSRSWDSSDNDGDSFKSSGRSMRKPNNSWSGNSRSSGDDWLIGGRPSSRSPSRGGGGDRDFGGSCFNCGQSGHRASDCPSKRGANKVASCPAVFIKCSKIHMRTKILEFSPGLIPSPSAYFYLIPLQNPNQKTPLLSSSTTFIHHFGLQTQSSSNMASIIGVSSMYSAPTLVESYRRVSTCTSTASTASSSSTTITTTATTTSLPFQDKSHFGSALRAYSKKGGSRLGVSLVASAIATPNSVLSEEAFKGLGDFEEDSLDVSDEDEYESEGEAGSDSVDGDELAVAKLGLPTRLVETLERRGITSLFPIQRAVLVPALEGRDIIARAKTGTGKTLAFGIPIIKRLTEDDEQQRGSQRRSGRLPRVLVLAPTRELAKQVEKEIKESATHLSTVCVYGGVSYVTQQSALSRGVDVVVGTPGRIIDLINGKSLKLGEVQFLVLDEADQMLAVGFEEDVELILEQLPTQRQSMLFSATMPGWVKKLSRKHLDNPMTIDLVGEQDEKLAEGIKLYALSTTATSKRTILGDLITVYAKGGKTIVFTQTKRDADEVSMSLTNSIASEALHGDISQHQRERTLNGFRQGKFTVLVATDVASRGLDIPNVDLVIHYELPNDPETFVHRSGRTGRAGKEGSAILMFTSNQRRTIRSLERDVGCKFEFVSPPSIDEVLGSSADHVVATLSGVHPESIKYFTPTAQKLIDEQGTDALAAAIAQLSGFSRPPSSRSLINHEQGWVTLQLTRDPAFARGFLSARSVTGFLSDVYSVAADEVGKIFVIADERVQGAVFDLPEEVAKELLSRELPPGNTLSKISKLPPLQDDGPSSDNYGRFSSRDRSRGRGSGGRGGGRSYGGRGGGFRSTRSWDGSDNDDDLFRSSGRSVRKSNSSWSRSSRSGGDDWSRSSRGSSDDWLIGGRSSSRSPSRGGGDRNFGGSCFNCGQSGHRASECPSKRGGV</sequence>
<dbReference type="InterPro" id="IPR050079">
    <property type="entry name" value="DEAD_box_RNA_helicase"/>
</dbReference>
<keyword evidence="6" id="KW-0067">ATP-binding</keyword>
<feature type="region of interest" description="Disordered" evidence="11">
    <location>
        <begin position="521"/>
        <end position="639"/>
    </location>
</feature>
<protein>
    <recommendedName>
        <fullName evidence="2">RNA helicase</fullName>
        <ecNumber evidence="2">3.6.4.13</ecNumber>
    </recommendedName>
</protein>
<comment type="caution">
    <text evidence="15">The sequence shown here is derived from an EMBL/GenBank/DDBJ whole genome shotgun (WGS) entry which is preliminary data.</text>
</comment>
<feature type="region of interest" description="Disordered" evidence="11">
    <location>
        <begin position="835"/>
        <end position="861"/>
    </location>
</feature>
<evidence type="ECO:0000259" key="12">
    <source>
        <dbReference type="PROSITE" id="PS50158"/>
    </source>
</evidence>
<evidence type="ECO:0000256" key="7">
    <source>
        <dbReference type="ARBA" id="ARBA00022884"/>
    </source>
</evidence>
<dbReference type="EMBL" id="JAATIQ010000370">
    <property type="protein sequence ID" value="KAF4359079.1"/>
    <property type="molecule type" value="Genomic_DNA"/>
</dbReference>
<evidence type="ECO:0000313" key="15">
    <source>
        <dbReference type="EMBL" id="KAF4359079.1"/>
    </source>
</evidence>
<dbReference type="Proteomes" id="UP000583929">
    <property type="component" value="Unassembled WGS sequence"/>
</dbReference>
<dbReference type="InterPro" id="IPR014001">
    <property type="entry name" value="Helicase_ATP-bd"/>
</dbReference>
<feature type="domain" description="Helicase ATP-binding" evidence="13">
    <location>
        <begin position="151"/>
        <end position="330"/>
    </location>
</feature>
<dbReference type="SMART" id="SM00343">
    <property type="entry name" value="ZnF_C2HC"/>
    <property type="match status" value="2"/>
</dbReference>
<dbReference type="Pfam" id="PF26142">
    <property type="entry name" value="DD_DDX21-DDX50"/>
    <property type="match status" value="1"/>
</dbReference>
<evidence type="ECO:0000256" key="11">
    <source>
        <dbReference type="SAM" id="MobiDB-lite"/>
    </source>
</evidence>
<feature type="region of interest" description="Disordered" evidence="11">
    <location>
        <begin position="1375"/>
        <end position="1530"/>
    </location>
</feature>
<feature type="compositionally biased region" description="Low complexity" evidence="11">
    <location>
        <begin position="23"/>
        <end position="44"/>
    </location>
</feature>
<feature type="domain" description="Helicase C-terminal" evidence="14">
    <location>
        <begin position="1103"/>
        <end position="1248"/>
    </location>
</feature>